<dbReference type="Gene3D" id="2.60.40.420">
    <property type="entry name" value="Cupredoxins - blue copper proteins"/>
    <property type="match status" value="1"/>
</dbReference>
<accession>A0A1D6LXV6</accession>
<sequence>MGREAQRGRRRAGRPVEAAWMSGAQRGVVWAKGISWGKEHDVCGAPLIGNEIMMVELKDVYDSLDIHVVHCLSVLVDADQALGDYYMVASTRFIHDVGAASIVIRYAGSSSAPPTPNMTESPAGWAWSINQASPQGSYHYGQINITRTIKVMVSRGHIDGKLRYIFNDISHRDTETPPSSPSTSTSLTGCSATTRWATCPSPSTGHSMSSPKSSSPSCIYLIISATWSAWRKRSPLFTNYVDFLTKFPSLQIHRKYGTNGNTDKILMP</sequence>
<dbReference type="AlphaFoldDB" id="A0A1D6LXV6"/>
<evidence type="ECO:0000313" key="1">
    <source>
        <dbReference type="EMBL" id="AQK83987.1"/>
    </source>
</evidence>
<proteinExistence type="predicted"/>
<protein>
    <submittedName>
        <fullName evidence="1">SKU5 similar 13</fullName>
    </submittedName>
</protein>
<dbReference type="InterPro" id="IPR008972">
    <property type="entry name" value="Cupredoxin"/>
</dbReference>
<dbReference type="EMBL" id="CM000782">
    <property type="protein sequence ID" value="AQK83987.1"/>
    <property type="molecule type" value="Genomic_DNA"/>
</dbReference>
<dbReference type="eggNOG" id="KOG1263">
    <property type="taxonomic scope" value="Eukaryota"/>
</dbReference>
<organism evidence="1">
    <name type="scientific">Zea mays</name>
    <name type="common">Maize</name>
    <dbReference type="NCBI Taxonomy" id="4577"/>
    <lineage>
        <taxon>Eukaryota</taxon>
        <taxon>Viridiplantae</taxon>
        <taxon>Streptophyta</taxon>
        <taxon>Embryophyta</taxon>
        <taxon>Tracheophyta</taxon>
        <taxon>Spermatophyta</taxon>
        <taxon>Magnoliopsida</taxon>
        <taxon>Liliopsida</taxon>
        <taxon>Poales</taxon>
        <taxon>Poaceae</taxon>
        <taxon>PACMAD clade</taxon>
        <taxon>Panicoideae</taxon>
        <taxon>Andropogonodae</taxon>
        <taxon>Andropogoneae</taxon>
        <taxon>Tripsacinae</taxon>
        <taxon>Zea</taxon>
    </lineage>
</organism>
<name>A0A1D6LXV6_MAIZE</name>
<dbReference type="SUPFAM" id="SSF49503">
    <property type="entry name" value="Cupredoxins"/>
    <property type="match status" value="1"/>
</dbReference>
<dbReference type="Pfam" id="PF00394">
    <property type="entry name" value="Cu-oxidase"/>
    <property type="match status" value="1"/>
</dbReference>
<dbReference type="PaxDb" id="4577-GRMZM2G416509_P01"/>
<dbReference type="InParanoid" id="A0A1D6LXV6"/>
<dbReference type="STRING" id="4577.A0A1D6LXV6"/>
<dbReference type="InterPro" id="IPR001117">
    <property type="entry name" value="Cu-oxidase_2nd"/>
</dbReference>
<reference evidence="1" key="1">
    <citation type="submission" date="2015-12" db="EMBL/GenBank/DDBJ databases">
        <title>Update maize B73 reference genome by single molecule sequencing technologies.</title>
        <authorList>
            <consortium name="Maize Genome Sequencing Project"/>
            <person name="Ware D."/>
        </authorList>
    </citation>
    <scope>NUCLEOTIDE SEQUENCE</scope>
    <source>
        <tissue evidence="1">Seedling</tissue>
    </source>
</reference>
<gene>
    <name evidence="1" type="ORF">ZEAMMB73_Zm00001d037444</name>
</gene>